<name>A0ABY8F2W9_9HYPH</name>
<keyword evidence="3" id="KW-0238">DNA-binding</keyword>
<protein>
    <submittedName>
        <fullName evidence="6">LysR family transcriptional regulator</fullName>
    </submittedName>
</protein>
<dbReference type="InterPro" id="IPR036390">
    <property type="entry name" value="WH_DNA-bd_sf"/>
</dbReference>
<dbReference type="Gene3D" id="1.10.10.10">
    <property type="entry name" value="Winged helix-like DNA-binding domain superfamily/Winged helix DNA-binding domain"/>
    <property type="match status" value="1"/>
</dbReference>
<dbReference type="PROSITE" id="PS50931">
    <property type="entry name" value="HTH_LYSR"/>
    <property type="match status" value="1"/>
</dbReference>
<dbReference type="EMBL" id="CP120863">
    <property type="protein sequence ID" value="WFE89586.1"/>
    <property type="molecule type" value="Genomic_DNA"/>
</dbReference>
<evidence type="ECO:0000256" key="1">
    <source>
        <dbReference type="ARBA" id="ARBA00009437"/>
    </source>
</evidence>
<evidence type="ECO:0000256" key="3">
    <source>
        <dbReference type="ARBA" id="ARBA00023125"/>
    </source>
</evidence>
<dbReference type="Pfam" id="PF03466">
    <property type="entry name" value="LysR_substrate"/>
    <property type="match status" value="1"/>
</dbReference>
<dbReference type="SUPFAM" id="SSF46785">
    <property type="entry name" value="Winged helix' DNA-binding domain"/>
    <property type="match status" value="1"/>
</dbReference>
<sequence length="295" mass="32087">MATHLAPEIATFVRVIDLGSFASVADERGLTSSGISRTVSRLEASLGFKLLHRSTRRLTLTPEGEVFLRHARNILAMLEAARSDISKETEFARGHLKINSGSAFAHHKLAPILPTFNEVYPDITVEVSIDDRRVDPFAEHSDITIRVGALTDSDLVAVRLGTVSRVIAASPAYLKKHGQPTSAADLLSHNCLLLRGFPHQSVWPFRENGELIDIEVAGTFTSDSAEMLLQAAIAGLGIVRLGDFLGEEALKSGKLFPILRASHIENAQAITALMPPGRQSLPRVRAMLDFLKAKT</sequence>
<dbReference type="Proteomes" id="UP001209803">
    <property type="component" value="Chromosome"/>
</dbReference>
<dbReference type="InterPro" id="IPR005119">
    <property type="entry name" value="LysR_subst-bd"/>
</dbReference>
<dbReference type="PANTHER" id="PTHR30537:SF5">
    <property type="entry name" value="HTH-TYPE TRANSCRIPTIONAL ACTIVATOR TTDR-RELATED"/>
    <property type="match status" value="1"/>
</dbReference>
<comment type="similarity">
    <text evidence="1">Belongs to the LysR transcriptional regulatory family.</text>
</comment>
<dbReference type="CDD" id="cd08422">
    <property type="entry name" value="PBP2_CrgA_like"/>
    <property type="match status" value="1"/>
</dbReference>
<dbReference type="SUPFAM" id="SSF53850">
    <property type="entry name" value="Periplasmic binding protein-like II"/>
    <property type="match status" value="1"/>
</dbReference>
<evidence type="ECO:0000313" key="6">
    <source>
        <dbReference type="EMBL" id="WFE89586.1"/>
    </source>
</evidence>
<dbReference type="Pfam" id="PF00126">
    <property type="entry name" value="HTH_1"/>
    <property type="match status" value="1"/>
</dbReference>
<keyword evidence="4" id="KW-0804">Transcription</keyword>
<evidence type="ECO:0000313" key="7">
    <source>
        <dbReference type="Proteomes" id="UP001209803"/>
    </source>
</evidence>
<organism evidence="6 7">
    <name type="scientific">Roseibium porphyridii</name>
    <dbReference type="NCBI Taxonomy" id="2866279"/>
    <lineage>
        <taxon>Bacteria</taxon>
        <taxon>Pseudomonadati</taxon>
        <taxon>Pseudomonadota</taxon>
        <taxon>Alphaproteobacteria</taxon>
        <taxon>Hyphomicrobiales</taxon>
        <taxon>Stappiaceae</taxon>
        <taxon>Roseibium</taxon>
    </lineage>
</organism>
<dbReference type="InterPro" id="IPR000847">
    <property type="entry name" value="LysR_HTH_N"/>
</dbReference>
<keyword evidence="2" id="KW-0805">Transcription regulation</keyword>
<dbReference type="RefSeq" id="WP_152503853.1">
    <property type="nucleotide sequence ID" value="NZ_CP120863.1"/>
</dbReference>
<accession>A0ABY8F2W9</accession>
<evidence type="ECO:0000259" key="5">
    <source>
        <dbReference type="PROSITE" id="PS50931"/>
    </source>
</evidence>
<evidence type="ECO:0000256" key="4">
    <source>
        <dbReference type="ARBA" id="ARBA00023163"/>
    </source>
</evidence>
<dbReference type="InterPro" id="IPR058163">
    <property type="entry name" value="LysR-type_TF_proteobact-type"/>
</dbReference>
<dbReference type="PANTHER" id="PTHR30537">
    <property type="entry name" value="HTH-TYPE TRANSCRIPTIONAL REGULATOR"/>
    <property type="match status" value="1"/>
</dbReference>
<feature type="domain" description="HTH lysR-type" evidence="5">
    <location>
        <begin position="11"/>
        <end position="61"/>
    </location>
</feature>
<dbReference type="Gene3D" id="3.40.190.290">
    <property type="match status" value="1"/>
</dbReference>
<reference evidence="6 7" key="1">
    <citation type="submission" date="2023-03" db="EMBL/GenBank/DDBJ databases">
        <title>Roseibium porphyridii sp. nov. and Roseibium rhodosorbium sp. nov. isolated from marine algae, Porphyridium cruentum and Rhodosorus marinus, respectively.</title>
        <authorList>
            <person name="Lee M.W."/>
            <person name="Choi B.J."/>
            <person name="Lee J.K."/>
            <person name="Choi D.G."/>
            <person name="Baek J.H."/>
            <person name="Bayburt H."/>
            <person name="Kim J.M."/>
            <person name="Han D.M."/>
            <person name="Kim K.H."/>
            <person name="Jeon C.O."/>
        </authorList>
    </citation>
    <scope>NUCLEOTIDE SEQUENCE [LARGE SCALE GENOMIC DNA]</scope>
    <source>
        <strain evidence="6 7">KMA01</strain>
    </source>
</reference>
<dbReference type="InterPro" id="IPR036388">
    <property type="entry name" value="WH-like_DNA-bd_sf"/>
</dbReference>
<gene>
    <name evidence="6" type="ORF">K1718_26110</name>
</gene>
<keyword evidence="7" id="KW-1185">Reference proteome</keyword>
<proteinExistence type="inferred from homology"/>
<evidence type="ECO:0000256" key="2">
    <source>
        <dbReference type="ARBA" id="ARBA00023015"/>
    </source>
</evidence>